<dbReference type="PANTHER" id="PTHR43162:SF1">
    <property type="entry name" value="PRESTALK A DIFFERENTIATION PROTEIN A"/>
    <property type="match status" value="1"/>
</dbReference>
<reference evidence="2 3" key="1">
    <citation type="submission" date="2015-03" db="EMBL/GenBank/DDBJ databases">
        <title>Genome Sequence of Kiloniella spongiae MEBiC09566, isolated from a marine sponge.</title>
        <authorList>
            <person name="Shao Z."/>
            <person name="Wang L."/>
            <person name="Li X."/>
        </authorList>
    </citation>
    <scope>NUCLEOTIDE SEQUENCE [LARGE SCALE GENOMIC DNA]</scope>
    <source>
        <strain evidence="2 3">MEBiC09566</strain>
    </source>
</reference>
<proteinExistence type="predicted"/>
<dbReference type="AlphaFoldDB" id="A0A0H2MDW3"/>
<dbReference type="OrthoDB" id="7352262at2"/>
<evidence type="ECO:0000313" key="3">
    <source>
        <dbReference type="Proteomes" id="UP000035444"/>
    </source>
</evidence>
<dbReference type="Pfam" id="PF05368">
    <property type="entry name" value="NmrA"/>
    <property type="match status" value="1"/>
</dbReference>
<dbReference type="Proteomes" id="UP000035444">
    <property type="component" value="Unassembled WGS sequence"/>
</dbReference>
<comment type="caution">
    <text evidence="2">The sequence shown here is derived from an EMBL/GenBank/DDBJ whole genome shotgun (WGS) entry which is preliminary data.</text>
</comment>
<keyword evidence="3" id="KW-1185">Reference proteome</keyword>
<evidence type="ECO:0000259" key="1">
    <source>
        <dbReference type="Pfam" id="PF05368"/>
    </source>
</evidence>
<dbReference type="InterPro" id="IPR051604">
    <property type="entry name" value="Ergot_Alk_Oxidoreductase"/>
</dbReference>
<accession>A0A0H2MDW3</accession>
<name>A0A0H2MDW3_9PROT</name>
<dbReference type="SUPFAM" id="SSF51735">
    <property type="entry name" value="NAD(P)-binding Rossmann-fold domains"/>
    <property type="match status" value="1"/>
</dbReference>
<feature type="domain" description="NmrA-like" evidence="1">
    <location>
        <begin position="6"/>
        <end position="249"/>
    </location>
</feature>
<dbReference type="Gene3D" id="3.40.50.720">
    <property type="entry name" value="NAD(P)-binding Rossmann-like Domain"/>
    <property type="match status" value="1"/>
</dbReference>
<dbReference type="InterPro" id="IPR036291">
    <property type="entry name" value="NAD(P)-bd_dom_sf"/>
</dbReference>
<evidence type="ECO:0000313" key="2">
    <source>
        <dbReference type="EMBL" id="KLN60553.1"/>
    </source>
</evidence>
<dbReference type="RefSeq" id="WP_047764520.1">
    <property type="nucleotide sequence ID" value="NZ_LAQL01000007.1"/>
</dbReference>
<dbReference type="Gene3D" id="3.90.25.10">
    <property type="entry name" value="UDP-galactose 4-epimerase, domain 1"/>
    <property type="match status" value="1"/>
</dbReference>
<dbReference type="PATRIC" id="fig|1489064.4.peg.3866"/>
<sequence length="294" mass="31227">MTKTELYAVTGVSGRTGAAVARTLLAAGKGVRVIVRTQANGAVWANQGAEVAVANLTDITALSNALSGTEGAYIISPPQYAQDELFKQADVMAETIAEASIKARLPKLVALSSIGADKSKGIGLISMNRTLEQSLEQTGLPVTFLRAAYFMENWSPMIQSALQQGSFSSFLSPLNRKIPMIATDDIGRIAAEALNEHWEKTRVIELEGPRPYSPNDLANSLTQRLGKAVNVKAIAEADWAKALLGSGMSAAAIDGFITMTQALNSGHIGFSDKSKIDRRKGSTTIDDIVTEISS</sequence>
<dbReference type="PANTHER" id="PTHR43162">
    <property type="match status" value="1"/>
</dbReference>
<organism evidence="2 3">
    <name type="scientific">Kiloniella spongiae</name>
    <dbReference type="NCBI Taxonomy" id="1489064"/>
    <lineage>
        <taxon>Bacteria</taxon>
        <taxon>Pseudomonadati</taxon>
        <taxon>Pseudomonadota</taxon>
        <taxon>Alphaproteobacteria</taxon>
        <taxon>Rhodospirillales</taxon>
        <taxon>Kiloniellaceae</taxon>
        <taxon>Kiloniella</taxon>
    </lineage>
</organism>
<dbReference type="EMBL" id="LAQL01000007">
    <property type="protein sequence ID" value="KLN60553.1"/>
    <property type="molecule type" value="Genomic_DNA"/>
</dbReference>
<protein>
    <submittedName>
        <fullName evidence="2">Epimerase</fullName>
    </submittedName>
</protein>
<dbReference type="STRING" id="1489064.WH96_12710"/>
<dbReference type="InterPro" id="IPR008030">
    <property type="entry name" value="NmrA-like"/>
</dbReference>
<gene>
    <name evidence="2" type="ORF">WH96_12710</name>
</gene>